<gene>
    <name evidence="1" type="ORF">IE81DRAFT_121019</name>
</gene>
<dbReference type="RefSeq" id="XP_025369719.1">
    <property type="nucleotide sequence ID" value="XM_025510178.1"/>
</dbReference>
<dbReference type="GeneID" id="37032048"/>
<evidence type="ECO:0000313" key="2">
    <source>
        <dbReference type="Proteomes" id="UP000245783"/>
    </source>
</evidence>
<reference evidence="1 2" key="1">
    <citation type="journal article" date="2018" name="Mol. Biol. Evol.">
        <title>Broad Genomic Sampling Reveals a Smut Pathogenic Ancestry of the Fungal Clade Ustilaginomycotina.</title>
        <authorList>
            <person name="Kijpornyongpan T."/>
            <person name="Mondo S.J."/>
            <person name="Barry K."/>
            <person name="Sandor L."/>
            <person name="Lee J."/>
            <person name="Lipzen A."/>
            <person name="Pangilinan J."/>
            <person name="LaButti K."/>
            <person name="Hainaut M."/>
            <person name="Henrissat B."/>
            <person name="Grigoriev I.V."/>
            <person name="Spatafora J.W."/>
            <person name="Aime M.C."/>
        </authorList>
    </citation>
    <scope>NUCLEOTIDE SEQUENCE [LARGE SCALE GENOMIC DNA]</scope>
    <source>
        <strain evidence="1 2">MCA 4658</strain>
    </source>
</reference>
<protein>
    <submittedName>
        <fullName evidence="1">Uncharacterized protein</fullName>
    </submittedName>
</protein>
<keyword evidence="2" id="KW-1185">Reference proteome</keyword>
<dbReference type="InParanoid" id="A0A316VYM9"/>
<name>A0A316VYM9_9BASI</name>
<sequence>MDELFRVHRDCTSEAVKPQESANERHTVMRKDRTEMAVTAHSAMSFFEKGKARGFTSEEASAALSAPGGANTPLMMLDKGSKRFAIRAKSDRCLRSEQKRARCRVALASGGFFSQRFCDMGCLWAQVSDQGAHGDAVDSKRRWHHRSLRLG</sequence>
<dbReference type="Proteomes" id="UP000245783">
    <property type="component" value="Unassembled WGS sequence"/>
</dbReference>
<organism evidence="1 2">
    <name type="scientific">Ceraceosorus guamensis</name>
    <dbReference type="NCBI Taxonomy" id="1522189"/>
    <lineage>
        <taxon>Eukaryota</taxon>
        <taxon>Fungi</taxon>
        <taxon>Dikarya</taxon>
        <taxon>Basidiomycota</taxon>
        <taxon>Ustilaginomycotina</taxon>
        <taxon>Exobasidiomycetes</taxon>
        <taxon>Ceraceosorales</taxon>
        <taxon>Ceraceosoraceae</taxon>
        <taxon>Ceraceosorus</taxon>
    </lineage>
</organism>
<dbReference type="EMBL" id="KZ819378">
    <property type="protein sequence ID" value="PWN42559.1"/>
    <property type="molecule type" value="Genomic_DNA"/>
</dbReference>
<accession>A0A316VYM9</accession>
<dbReference type="AlphaFoldDB" id="A0A316VYM9"/>
<evidence type="ECO:0000313" key="1">
    <source>
        <dbReference type="EMBL" id="PWN42559.1"/>
    </source>
</evidence>
<proteinExistence type="predicted"/>